<dbReference type="Proteomes" id="UP001499987">
    <property type="component" value="Unassembled WGS sequence"/>
</dbReference>
<evidence type="ECO:0000313" key="4">
    <source>
        <dbReference type="Proteomes" id="UP001499987"/>
    </source>
</evidence>
<dbReference type="SUPFAM" id="SSF52402">
    <property type="entry name" value="Adenine nucleotide alpha hydrolases-like"/>
    <property type="match status" value="1"/>
</dbReference>
<keyword evidence="4" id="KW-1185">Reference proteome</keyword>
<dbReference type="InterPro" id="IPR014729">
    <property type="entry name" value="Rossmann-like_a/b/a_fold"/>
</dbReference>
<evidence type="ECO:0000259" key="2">
    <source>
        <dbReference type="Pfam" id="PF00582"/>
    </source>
</evidence>
<evidence type="ECO:0000256" key="1">
    <source>
        <dbReference type="ARBA" id="ARBA00008791"/>
    </source>
</evidence>
<organism evidence="3 4">
    <name type="scientific">Kitasatospora arboriphila</name>
    <dbReference type="NCBI Taxonomy" id="258052"/>
    <lineage>
        <taxon>Bacteria</taxon>
        <taxon>Bacillati</taxon>
        <taxon>Actinomycetota</taxon>
        <taxon>Actinomycetes</taxon>
        <taxon>Kitasatosporales</taxon>
        <taxon>Streptomycetaceae</taxon>
        <taxon>Kitasatospora</taxon>
    </lineage>
</organism>
<dbReference type="Gene3D" id="3.40.50.620">
    <property type="entry name" value="HUPs"/>
    <property type="match status" value="1"/>
</dbReference>
<feature type="domain" description="UspA" evidence="2">
    <location>
        <begin position="10"/>
        <end position="142"/>
    </location>
</feature>
<comment type="similarity">
    <text evidence="1">Belongs to the universal stress protein A family.</text>
</comment>
<reference evidence="3 4" key="1">
    <citation type="journal article" date="2019" name="Int. J. Syst. Evol. Microbiol.">
        <title>The Global Catalogue of Microorganisms (GCM) 10K type strain sequencing project: providing services to taxonomists for standard genome sequencing and annotation.</title>
        <authorList>
            <consortium name="The Broad Institute Genomics Platform"/>
            <consortium name="The Broad Institute Genome Sequencing Center for Infectious Disease"/>
            <person name="Wu L."/>
            <person name="Ma J."/>
        </authorList>
    </citation>
    <scope>NUCLEOTIDE SEQUENCE [LARGE SCALE GENOMIC DNA]</scope>
    <source>
        <strain evidence="3 4">JCM 13002</strain>
    </source>
</reference>
<evidence type="ECO:0000313" key="3">
    <source>
        <dbReference type="EMBL" id="GAA1072784.1"/>
    </source>
</evidence>
<dbReference type="PRINTS" id="PR01438">
    <property type="entry name" value="UNVRSLSTRESS"/>
</dbReference>
<dbReference type="EMBL" id="BAAALD010000006">
    <property type="protein sequence ID" value="GAA1072784.1"/>
    <property type="molecule type" value="Genomic_DNA"/>
</dbReference>
<proteinExistence type="inferred from homology"/>
<dbReference type="RefSeq" id="WP_344622311.1">
    <property type="nucleotide sequence ID" value="NZ_BAAALD010000006.1"/>
</dbReference>
<accession>A0ABN1TBF1</accession>
<protein>
    <submittedName>
        <fullName evidence="3">Universal stress protein</fullName>
    </submittedName>
</protein>
<dbReference type="CDD" id="cd00293">
    <property type="entry name" value="USP-like"/>
    <property type="match status" value="1"/>
</dbReference>
<gene>
    <name evidence="3" type="ORF">GCM10009663_10690</name>
</gene>
<name>A0ABN1TBF1_9ACTN</name>
<dbReference type="Pfam" id="PF00582">
    <property type="entry name" value="Usp"/>
    <property type="match status" value="1"/>
</dbReference>
<dbReference type="InterPro" id="IPR006016">
    <property type="entry name" value="UspA"/>
</dbReference>
<dbReference type="PANTHER" id="PTHR46553:SF3">
    <property type="entry name" value="ADENINE NUCLEOTIDE ALPHA HYDROLASES-LIKE SUPERFAMILY PROTEIN"/>
    <property type="match status" value="1"/>
</dbReference>
<dbReference type="InterPro" id="IPR006015">
    <property type="entry name" value="Universal_stress_UspA"/>
</dbReference>
<dbReference type="PANTHER" id="PTHR46553">
    <property type="entry name" value="ADENINE NUCLEOTIDE ALPHA HYDROLASES-LIKE SUPERFAMILY PROTEIN"/>
    <property type="match status" value="1"/>
</dbReference>
<sequence>MDDGTGRAPRIVVGVDGSPAAEEALRWAVRQAGLVGGTVDALIAWDYPTSYGWPSPILEGVDLEGDARRCLAEAVGKVTGGDGQVRQLVVQGHPAAALLNAADGADLLVVGNRGHGGFAEALLGSVGQHCVHHGRCPVVVVRDPSDREPAKDR</sequence>
<comment type="caution">
    <text evidence="3">The sequence shown here is derived from an EMBL/GenBank/DDBJ whole genome shotgun (WGS) entry which is preliminary data.</text>
</comment>